<protein>
    <submittedName>
        <fullName evidence="1">Flagellar protein FlaG</fullName>
    </submittedName>
</protein>
<gene>
    <name evidence="1" type="ORF">OB236_12495</name>
</gene>
<evidence type="ECO:0000313" key="2">
    <source>
        <dbReference type="Proteomes" id="UP001652445"/>
    </source>
</evidence>
<reference evidence="1 2" key="1">
    <citation type="submission" date="2022-09" db="EMBL/GenBank/DDBJ databases">
        <authorList>
            <person name="Han X.L."/>
            <person name="Wang Q."/>
            <person name="Lu T."/>
        </authorList>
    </citation>
    <scope>NUCLEOTIDE SEQUENCE [LARGE SCALE GENOMIC DNA]</scope>
    <source>
        <strain evidence="1 2">WQ 127069</strain>
    </source>
</reference>
<dbReference type="PANTHER" id="PTHR37166">
    <property type="entry name" value="PROTEIN FLAG"/>
    <property type="match status" value="1"/>
</dbReference>
<dbReference type="Gene3D" id="3.30.160.170">
    <property type="entry name" value="FlaG-like"/>
    <property type="match status" value="1"/>
</dbReference>
<dbReference type="PANTHER" id="PTHR37166:SF1">
    <property type="entry name" value="PROTEIN FLAG"/>
    <property type="match status" value="1"/>
</dbReference>
<name>A0ABT2UGZ5_9BACL</name>
<sequence length="135" mass="14941">MNHVNGVNTSGGTDRFIPVSVVSASVESSTNPIKDSEAAVLTMQSTTELKQAQLQGELLPISDENFIKAIDKALKAIQGRNTTFEYLVHKQTKQIVIKVLDKDSGELIREIPPEKSLDFISKLMEKAGLFIDQRR</sequence>
<comment type="caution">
    <text evidence="1">The sequence shown here is derived from an EMBL/GenBank/DDBJ whole genome shotgun (WGS) entry which is preliminary data.</text>
</comment>
<dbReference type="InterPro" id="IPR005186">
    <property type="entry name" value="FlaG"/>
</dbReference>
<dbReference type="RefSeq" id="WP_262684286.1">
    <property type="nucleotide sequence ID" value="NZ_JAOQIO010000036.1"/>
</dbReference>
<dbReference type="InterPro" id="IPR035924">
    <property type="entry name" value="FlaG-like_sf"/>
</dbReference>
<keyword evidence="1" id="KW-0966">Cell projection</keyword>
<keyword evidence="1" id="KW-0282">Flagellum</keyword>
<dbReference type="EMBL" id="JAOQIO010000036">
    <property type="protein sequence ID" value="MCU6792939.1"/>
    <property type="molecule type" value="Genomic_DNA"/>
</dbReference>
<keyword evidence="2" id="KW-1185">Reference proteome</keyword>
<dbReference type="SUPFAM" id="SSF160214">
    <property type="entry name" value="FlaG-like"/>
    <property type="match status" value="1"/>
</dbReference>
<keyword evidence="1" id="KW-0969">Cilium</keyword>
<proteinExistence type="predicted"/>
<accession>A0ABT2UGZ5</accession>
<dbReference type="Pfam" id="PF03646">
    <property type="entry name" value="FlaG"/>
    <property type="match status" value="1"/>
</dbReference>
<evidence type="ECO:0000313" key="1">
    <source>
        <dbReference type="EMBL" id="MCU6792939.1"/>
    </source>
</evidence>
<organism evidence="1 2">
    <name type="scientific">Paenibacillus baimaensis</name>
    <dbReference type="NCBI Taxonomy" id="2982185"/>
    <lineage>
        <taxon>Bacteria</taxon>
        <taxon>Bacillati</taxon>
        <taxon>Bacillota</taxon>
        <taxon>Bacilli</taxon>
        <taxon>Bacillales</taxon>
        <taxon>Paenibacillaceae</taxon>
        <taxon>Paenibacillus</taxon>
    </lineage>
</organism>
<dbReference type="Proteomes" id="UP001652445">
    <property type="component" value="Unassembled WGS sequence"/>
</dbReference>